<gene>
    <name evidence="4" type="ORF">A1O3_04893</name>
</gene>
<dbReference type="STRING" id="1182542.W9Y4S6"/>
<dbReference type="InterPro" id="IPR053006">
    <property type="entry name" value="Meiosis_regulatory"/>
</dbReference>
<feature type="region of interest" description="Disordered" evidence="2">
    <location>
        <begin position="109"/>
        <end position="147"/>
    </location>
</feature>
<keyword evidence="5" id="KW-1185">Reference proteome</keyword>
<feature type="coiled-coil region" evidence="1">
    <location>
        <begin position="417"/>
        <end position="460"/>
    </location>
</feature>
<accession>W9Y4S6</accession>
<dbReference type="PANTHER" id="PTHR28094:SF1">
    <property type="entry name" value="MEIOTICALLY UP-REGULATED GENE 113 PROTEIN"/>
    <property type="match status" value="1"/>
</dbReference>
<dbReference type="SMART" id="SM00974">
    <property type="entry name" value="T5orf172"/>
    <property type="match status" value="1"/>
</dbReference>
<evidence type="ECO:0000256" key="1">
    <source>
        <dbReference type="SAM" id="Coils"/>
    </source>
</evidence>
<feature type="compositionally biased region" description="Polar residues" evidence="2">
    <location>
        <begin position="117"/>
        <end position="140"/>
    </location>
</feature>
<dbReference type="InterPro" id="IPR018306">
    <property type="entry name" value="Phage_T5_Orf172_DNA-bd"/>
</dbReference>
<dbReference type="Proteomes" id="UP000019478">
    <property type="component" value="Unassembled WGS sequence"/>
</dbReference>
<evidence type="ECO:0000313" key="5">
    <source>
        <dbReference type="Proteomes" id="UP000019478"/>
    </source>
</evidence>
<reference evidence="4 5" key="1">
    <citation type="submission" date="2013-03" db="EMBL/GenBank/DDBJ databases">
        <title>The Genome Sequence of Capronia epimyces CBS 606.96.</title>
        <authorList>
            <consortium name="The Broad Institute Genomics Platform"/>
            <person name="Cuomo C."/>
            <person name="de Hoog S."/>
            <person name="Gorbushina A."/>
            <person name="Walker B."/>
            <person name="Young S.K."/>
            <person name="Zeng Q."/>
            <person name="Gargeya S."/>
            <person name="Fitzgerald M."/>
            <person name="Haas B."/>
            <person name="Abouelleil A."/>
            <person name="Allen A.W."/>
            <person name="Alvarado L."/>
            <person name="Arachchi H.M."/>
            <person name="Berlin A.M."/>
            <person name="Chapman S.B."/>
            <person name="Gainer-Dewar J."/>
            <person name="Goldberg J."/>
            <person name="Griggs A."/>
            <person name="Gujja S."/>
            <person name="Hansen M."/>
            <person name="Howarth C."/>
            <person name="Imamovic A."/>
            <person name="Ireland A."/>
            <person name="Larimer J."/>
            <person name="McCowan C."/>
            <person name="Murphy C."/>
            <person name="Pearson M."/>
            <person name="Poon T.W."/>
            <person name="Priest M."/>
            <person name="Roberts A."/>
            <person name="Saif S."/>
            <person name="Shea T."/>
            <person name="Sisk P."/>
            <person name="Sykes S."/>
            <person name="Wortman J."/>
            <person name="Nusbaum C."/>
            <person name="Birren B."/>
        </authorList>
    </citation>
    <scope>NUCLEOTIDE SEQUENCE [LARGE SCALE GENOMIC DNA]</scope>
    <source>
        <strain evidence="4 5">CBS 606.96</strain>
    </source>
</reference>
<organism evidence="4 5">
    <name type="scientific">Capronia epimyces CBS 606.96</name>
    <dbReference type="NCBI Taxonomy" id="1182542"/>
    <lineage>
        <taxon>Eukaryota</taxon>
        <taxon>Fungi</taxon>
        <taxon>Dikarya</taxon>
        <taxon>Ascomycota</taxon>
        <taxon>Pezizomycotina</taxon>
        <taxon>Eurotiomycetes</taxon>
        <taxon>Chaetothyriomycetidae</taxon>
        <taxon>Chaetothyriales</taxon>
        <taxon>Herpotrichiellaceae</taxon>
        <taxon>Capronia</taxon>
    </lineage>
</organism>
<dbReference type="OrthoDB" id="4146332at2759"/>
<dbReference type="AlphaFoldDB" id="W9Y4S6"/>
<dbReference type="PANTHER" id="PTHR28094">
    <property type="entry name" value="MEIOTICALLY UP-REGULATED GENE 113 PROTEIN"/>
    <property type="match status" value="1"/>
</dbReference>
<evidence type="ECO:0000259" key="3">
    <source>
        <dbReference type="SMART" id="SM00974"/>
    </source>
</evidence>
<evidence type="ECO:0000313" key="4">
    <source>
        <dbReference type="EMBL" id="EXJ84226.1"/>
    </source>
</evidence>
<dbReference type="GeneID" id="19169011"/>
<feature type="compositionally biased region" description="Basic and acidic residues" evidence="2">
    <location>
        <begin position="344"/>
        <end position="374"/>
    </location>
</feature>
<proteinExistence type="predicted"/>
<dbReference type="Pfam" id="PF10544">
    <property type="entry name" value="T5orf172"/>
    <property type="match status" value="1"/>
</dbReference>
<keyword evidence="1" id="KW-0175">Coiled coil</keyword>
<feature type="region of interest" description="Disordered" evidence="2">
    <location>
        <begin position="337"/>
        <end position="381"/>
    </location>
</feature>
<dbReference type="EMBL" id="AMGY01000004">
    <property type="protein sequence ID" value="EXJ84226.1"/>
    <property type="molecule type" value="Genomic_DNA"/>
</dbReference>
<evidence type="ECO:0000256" key="2">
    <source>
        <dbReference type="SAM" id="MobiDB-lite"/>
    </source>
</evidence>
<dbReference type="HOGENOM" id="CLU_569852_0_0_1"/>
<feature type="domain" description="Bacteriophage T5 Orf172 DNA-binding" evidence="3">
    <location>
        <begin position="200"/>
        <end position="287"/>
    </location>
</feature>
<comment type="caution">
    <text evidence="4">The sequence shown here is derived from an EMBL/GenBank/DDBJ whole genome shotgun (WGS) entry which is preliminary data.</text>
</comment>
<dbReference type="RefSeq" id="XP_007733211.1">
    <property type="nucleotide sequence ID" value="XM_007735021.1"/>
</dbReference>
<sequence length="479" mass="54244">MARVAKDLPQFRDLGRDDETCIFPVKTEASRCLRCRDRYTRKSAATLHQTILSSSLTDPCLDESLARFLDLSFCWQHQKICRELELGRPICEKWRTELSAKECKVAAGKQKLDERPSSGSSTPFQTPPSGRVIRSQSNVKQVVGKPPPETLTLGEAAGKMTLFDNVKYIPYGSNRTRTFFDLLHSNLAKRARDPGIVYVERRGVMVKIGFTARSVQKRQDDARRTCGRITEHHYSTDWIPHAFRVEQLVHLELRDSRFKEVSCKCGVGHEEWFHEDVGSAIRVVRSWATWMNLARPYNEAGDLLPEWAAKLKAMRRDNIPVTGQALLDQIHTRMRESPPVVGESIHEASQARRDPSAKKSIADGHREEPGKENPAKTGTTTVEVQPQLHIASLSLAELEVPASGSLKQPTVAVAVHMRSLVSQLDQMMRELRQDMERNLASQLNQTERALRQEMQRSRRLHHPTSSVTLGIHRVELSVA</sequence>
<name>W9Y4S6_9EURO</name>
<protein>
    <recommendedName>
        <fullName evidence="3">Bacteriophage T5 Orf172 DNA-binding domain-containing protein</fullName>
    </recommendedName>
</protein>